<evidence type="ECO:0000313" key="2">
    <source>
        <dbReference type="Proteomes" id="UP001236507"/>
    </source>
</evidence>
<sequence length="115" mass="13709">MSYKYQIEQALLSKNWNIVEIGFSEEWWDDENWKIQYRFNSAICLYLCFITDPMFEGNREKGQGIIYEIKATTKFPQNWNDDTNTIALIQMSKGKFDLKLEAIINTLENYIKENC</sequence>
<proteinExistence type="predicted"/>
<organism evidence="1 2">
    <name type="scientific">Flectobacillus roseus</name>
    <dbReference type="NCBI Taxonomy" id="502259"/>
    <lineage>
        <taxon>Bacteria</taxon>
        <taxon>Pseudomonadati</taxon>
        <taxon>Bacteroidota</taxon>
        <taxon>Cytophagia</taxon>
        <taxon>Cytophagales</taxon>
        <taxon>Flectobacillaceae</taxon>
        <taxon>Flectobacillus</taxon>
    </lineage>
</organism>
<comment type="caution">
    <text evidence="1">The sequence shown here is derived from an EMBL/GenBank/DDBJ whole genome shotgun (WGS) entry which is preliminary data.</text>
</comment>
<dbReference type="Proteomes" id="UP001236507">
    <property type="component" value="Unassembled WGS sequence"/>
</dbReference>
<name>A0ABT6YEL3_9BACT</name>
<keyword evidence="2" id="KW-1185">Reference proteome</keyword>
<dbReference type="RefSeq" id="WP_283346322.1">
    <property type="nucleotide sequence ID" value="NZ_JASHIF010000024.1"/>
</dbReference>
<reference evidence="1 2" key="1">
    <citation type="submission" date="2023-05" db="EMBL/GenBank/DDBJ databases">
        <title>Novel species of genus Flectobacillus isolated from stream in China.</title>
        <authorList>
            <person name="Lu H."/>
        </authorList>
    </citation>
    <scope>NUCLEOTIDE SEQUENCE [LARGE SCALE GENOMIC DNA]</scope>
    <source>
        <strain evidence="1 2">KCTC 42575</strain>
    </source>
</reference>
<dbReference type="EMBL" id="JASHIF010000024">
    <property type="protein sequence ID" value="MDI9861990.1"/>
    <property type="molecule type" value="Genomic_DNA"/>
</dbReference>
<gene>
    <name evidence="1" type="ORF">QM524_22395</name>
</gene>
<accession>A0ABT6YEL3</accession>
<protein>
    <submittedName>
        <fullName evidence="1">Uncharacterized protein</fullName>
    </submittedName>
</protein>
<evidence type="ECO:0000313" key="1">
    <source>
        <dbReference type="EMBL" id="MDI9861990.1"/>
    </source>
</evidence>